<keyword evidence="2" id="KW-1133">Transmembrane helix</keyword>
<keyword evidence="2" id="KW-0812">Transmembrane</keyword>
<evidence type="ECO:0000256" key="2">
    <source>
        <dbReference type="SAM" id="Phobius"/>
    </source>
</evidence>
<dbReference type="Pfam" id="PF19609">
    <property type="entry name" value="DUF6114"/>
    <property type="match status" value="1"/>
</dbReference>
<comment type="caution">
    <text evidence="3">The sequence shown here is derived from an EMBL/GenBank/DDBJ whole genome shotgun (WGS) entry which is preliminary data.</text>
</comment>
<feature type="transmembrane region" description="Helical" evidence="2">
    <location>
        <begin position="16"/>
        <end position="37"/>
    </location>
</feature>
<keyword evidence="2" id="KW-0472">Membrane</keyword>
<name>A0A8J3QKP9_9ACTN</name>
<sequence>MTVWERFRQWRQSRPFWGGLLAVLAGLEIIGSMNLELGEGTISIGQEGFPAYLIAFTLIICGPLAWFMPAQRHFYGLIATFVAIYSLIGVNLGGFIVGMLLGIIGGGLIFAWNPITVATEQADASPQAETEDSSPRHAAMVIIALALSLSVMGTPGRAQAAPCGQPAAAPSPSPTPSQGPIGELIGDIVDFFGRLLGGGRTPTPTPSPTPAPTPSPCPTPSASVSPSPGTTEKPTPSTPTAPSSPGKPGAGSPPATPAEPAKIMAEGTFVARRPGRMTGSRVTMTNLNFEGVVELPVKGAANVRVLKFSMAQSDTNDFKLRVFGDKGWDTELRSSKLTVNGGTVFFYTSRFRANLFGLIPVDYTPDNLPPPIPLPLVFFTDPDIQLVLVDSPELHAPALRINQVRAS</sequence>
<evidence type="ECO:0000313" key="3">
    <source>
        <dbReference type="EMBL" id="GIH11183.1"/>
    </source>
</evidence>
<feature type="region of interest" description="Disordered" evidence="1">
    <location>
        <begin position="158"/>
        <end position="259"/>
    </location>
</feature>
<feature type="compositionally biased region" description="Low complexity" evidence="1">
    <location>
        <begin position="220"/>
        <end position="259"/>
    </location>
</feature>
<feature type="transmembrane region" description="Helical" evidence="2">
    <location>
        <begin position="49"/>
        <end position="67"/>
    </location>
</feature>
<dbReference type="InterPro" id="IPR046096">
    <property type="entry name" value="DUF6114"/>
</dbReference>
<keyword evidence="4" id="KW-1185">Reference proteome</keyword>
<dbReference type="EMBL" id="BONY01000122">
    <property type="protein sequence ID" value="GIH11183.1"/>
    <property type="molecule type" value="Genomic_DNA"/>
</dbReference>
<dbReference type="AlphaFoldDB" id="A0A8J3QKP9"/>
<reference evidence="3" key="1">
    <citation type="submission" date="2021-01" db="EMBL/GenBank/DDBJ databases">
        <title>Whole genome shotgun sequence of Rhizocola hellebori NBRC 109834.</title>
        <authorList>
            <person name="Komaki H."/>
            <person name="Tamura T."/>
        </authorList>
    </citation>
    <scope>NUCLEOTIDE SEQUENCE</scope>
    <source>
        <strain evidence="3">NBRC 109834</strain>
    </source>
</reference>
<dbReference type="RefSeq" id="WP_275412694.1">
    <property type="nucleotide sequence ID" value="NZ_BONY01000122.1"/>
</dbReference>
<accession>A0A8J3QKP9</accession>
<evidence type="ECO:0000256" key="1">
    <source>
        <dbReference type="SAM" id="MobiDB-lite"/>
    </source>
</evidence>
<feature type="compositionally biased region" description="Low complexity" evidence="1">
    <location>
        <begin position="158"/>
        <end position="168"/>
    </location>
</feature>
<organism evidence="3 4">
    <name type="scientific">Rhizocola hellebori</name>
    <dbReference type="NCBI Taxonomy" id="1392758"/>
    <lineage>
        <taxon>Bacteria</taxon>
        <taxon>Bacillati</taxon>
        <taxon>Actinomycetota</taxon>
        <taxon>Actinomycetes</taxon>
        <taxon>Micromonosporales</taxon>
        <taxon>Micromonosporaceae</taxon>
        <taxon>Rhizocola</taxon>
    </lineage>
</organism>
<gene>
    <name evidence="3" type="ORF">Rhe02_92500</name>
</gene>
<proteinExistence type="predicted"/>
<evidence type="ECO:0000313" key="4">
    <source>
        <dbReference type="Proteomes" id="UP000612899"/>
    </source>
</evidence>
<dbReference type="Proteomes" id="UP000612899">
    <property type="component" value="Unassembled WGS sequence"/>
</dbReference>
<protein>
    <submittedName>
        <fullName evidence="3">Uncharacterized protein</fullName>
    </submittedName>
</protein>
<feature type="compositionally biased region" description="Pro residues" evidence="1">
    <location>
        <begin position="203"/>
        <end position="219"/>
    </location>
</feature>